<feature type="region of interest" description="Disordered" evidence="1">
    <location>
        <begin position="1"/>
        <end position="46"/>
    </location>
</feature>
<evidence type="ECO:0000256" key="1">
    <source>
        <dbReference type="SAM" id="MobiDB-lite"/>
    </source>
</evidence>
<organism evidence="2 3">
    <name type="scientific">Chlorella vulgaris</name>
    <name type="common">Green alga</name>
    <dbReference type="NCBI Taxonomy" id="3077"/>
    <lineage>
        <taxon>Eukaryota</taxon>
        <taxon>Viridiplantae</taxon>
        <taxon>Chlorophyta</taxon>
        <taxon>core chlorophytes</taxon>
        <taxon>Trebouxiophyceae</taxon>
        <taxon>Chlorellales</taxon>
        <taxon>Chlorellaceae</taxon>
        <taxon>Chlorella clade</taxon>
        <taxon>Chlorella</taxon>
    </lineage>
</organism>
<dbReference type="EMBL" id="SIDB01000013">
    <property type="protein sequence ID" value="KAI3424322.1"/>
    <property type="molecule type" value="Genomic_DNA"/>
</dbReference>
<gene>
    <name evidence="2" type="ORF">D9Q98_009875</name>
</gene>
<dbReference type="OrthoDB" id="514240at2759"/>
<evidence type="ECO:0000313" key="3">
    <source>
        <dbReference type="Proteomes" id="UP001055712"/>
    </source>
</evidence>
<protein>
    <submittedName>
        <fullName evidence="2">Uncharacterized protein</fullName>
    </submittedName>
</protein>
<dbReference type="SUPFAM" id="SSF48371">
    <property type="entry name" value="ARM repeat"/>
    <property type="match status" value="1"/>
</dbReference>
<reference evidence="2" key="2">
    <citation type="submission" date="2020-11" db="EMBL/GenBank/DDBJ databases">
        <authorList>
            <person name="Cecchin M."/>
            <person name="Marcolungo L."/>
            <person name="Rossato M."/>
            <person name="Girolomoni L."/>
            <person name="Cosentino E."/>
            <person name="Cuine S."/>
            <person name="Li-Beisson Y."/>
            <person name="Delledonne M."/>
            <person name="Ballottari M."/>
        </authorList>
    </citation>
    <scope>NUCLEOTIDE SEQUENCE</scope>
    <source>
        <strain evidence="2">211/11P</strain>
        <tissue evidence="2">Whole cell</tissue>
    </source>
</reference>
<dbReference type="Gene3D" id="1.25.10.10">
    <property type="entry name" value="Leucine-rich Repeat Variant"/>
    <property type="match status" value="1"/>
</dbReference>
<dbReference type="InterPro" id="IPR011989">
    <property type="entry name" value="ARM-like"/>
</dbReference>
<evidence type="ECO:0000313" key="2">
    <source>
        <dbReference type="EMBL" id="KAI3424322.1"/>
    </source>
</evidence>
<accession>A0A9D4TFN6</accession>
<keyword evidence="3" id="KW-1185">Reference proteome</keyword>
<dbReference type="AlphaFoldDB" id="A0A9D4TFN6"/>
<sequence length="481" mass="48741">MASRYSTPPPKPKTGGRFGQSSPGTGAGAPPFASPRTPETAVGGSVVRSRSARSMYSDSATVSEDAFSLASGTTASFSSAADTALFAPASADDAVHAVPSLLSQLLSGRTDEQVLAARKLHAYCRHSGRPVEAATVAAGGVHMLIIMLDSLDRTLRDLCTRILTDLAADDDVRAEILSAPGGTAKVIQLMYRGILDGQASAGRFLELLAGSRSEAVQAALCHGKVVRMLCKTLESAPTRGARGAALSALQAFCRQDSANLRKMVWSGGMAALVGVLQSADGAGAQHAAALGLLGAAVALQADAAGELAHAAAVQALAEFVGRPGQAVEQQAEAASILAAVAAVPVKRAGVQQALTDCALPRAFEVVHEAAAAAHEAPPAAGSALEAAPRRRLQAAAADIVAQLVGQDRECCHSLLFHAQLLRPAVLMLIAGGRFAAAQQLLEATRSYASSLVDPAAPHASNGCSSIAPGGHDASLAAGQAV</sequence>
<dbReference type="InterPro" id="IPR016024">
    <property type="entry name" value="ARM-type_fold"/>
</dbReference>
<comment type="caution">
    <text evidence="2">The sequence shown here is derived from an EMBL/GenBank/DDBJ whole genome shotgun (WGS) entry which is preliminary data.</text>
</comment>
<proteinExistence type="predicted"/>
<reference evidence="2" key="1">
    <citation type="journal article" date="2019" name="Plant J.">
        <title>Chlorella vulgaris genome assembly and annotation reveals the molecular basis for metabolic acclimation to high light conditions.</title>
        <authorList>
            <person name="Cecchin M."/>
            <person name="Marcolungo L."/>
            <person name="Rossato M."/>
            <person name="Girolomoni L."/>
            <person name="Cosentino E."/>
            <person name="Cuine S."/>
            <person name="Li-Beisson Y."/>
            <person name="Delledonne M."/>
            <person name="Ballottari M."/>
        </authorList>
    </citation>
    <scope>NUCLEOTIDE SEQUENCE</scope>
    <source>
        <strain evidence="2">211/11P</strain>
    </source>
</reference>
<name>A0A9D4TFN6_CHLVU</name>
<dbReference type="Proteomes" id="UP001055712">
    <property type="component" value="Unassembled WGS sequence"/>
</dbReference>